<keyword evidence="3" id="KW-1185">Reference proteome</keyword>
<feature type="compositionally biased region" description="Low complexity" evidence="1">
    <location>
        <begin position="393"/>
        <end position="404"/>
    </location>
</feature>
<comment type="caution">
    <text evidence="2">The sequence shown here is derived from an EMBL/GenBank/DDBJ whole genome shotgun (WGS) entry which is preliminary data.</text>
</comment>
<proteinExistence type="predicted"/>
<dbReference type="EMBL" id="JH668370">
    <property type="protein sequence ID" value="KAG6449189.1"/>
    <property type="molecule type" value="Genomic_DNA"/>
</dbReference>
<feature type="region of interest" description="Disordered" evidence="1">
    <location>
        <begin position="92"/>
        <end position="114"/>
    </location>
</feature>
<gene>
    <name evidence="2" type="ORF">O3G_MSEX005924</name>
</gene>
<evidence type="ECO:0000313" key="3">
    <source>
        <dbReference type="Proteomes" id="UP000791440"/>
    </source>
</evidence>
<evidence type="ECO:0000313" key="2">
    <source>
        <dbReference type="EMBL" id="KAG6449189.1"/>
    </source>
</evidence>
<feature type="compositionally biased region" description="Polar residues" evidence="1">
    <location>
        <begin position="156"/>
        <end position="173"/>
    </location>
</feature>
<organism evidence="2 3">
    <name type="scientific">Manduca sexta</name>
    <name type="common">Tobacco hawkmoth</name>
    <name type="synonym">Tobacco hornworm</name>
    <dbReference type="NCBI Taxonomy" id="7130"/>
    <lineage>
        <taxon>Eukaryota</taxon>
        <taxon>Metazoa</taxon>
        <taxon>Ecdysozoa</taxon>
        <taxon>Arthropoda</taxon>
        <taxon>Hexapoda</taxon>
        <taxon>Insecta</taxon>
        <taxon>Pterygota</taxon>
        <taxon>Neoptera</taxon>
        <taxon>Endopterygota</taxon>
        <taxon>Lepidoptera</taxon>
        <taxon>Glossata</taxon>
        <taxon>Ditrysia</taxon>
        <taxon>Bombycoidea</taxon>
        <taxon>Sphingidae</taxon>
        <taxon>Sphinginae</taxon>
        <taxon>Sphingini</taxon>
        <taxon>Manduca</taxon>
    </lineage>
</organism>
<feature type="compositionally biased region" description="Polar residues" evidence="1">
    <location>
        <begin position="425"/>
        <end position="442"/>
    </location>
</feature>
<feature type="region of interest" description="Disordered" evidence="1">
    <location>
        <begin position="425"/>
        <end position="566"/>
    </location>
</feature>
<reference evidence="2" key="1">
    <citation type="journal article" date="2016" name="Insect Biochem. Mol. Biol.">
        <title>Multifaceted biological insights from a draft genome sequence of the tobacco hornworm moth, Manduca sexta.</title>
        <authorList>
            <person name="Kanost M.R."/>
            <person name="Arrese E.L."/>
            <person name="Cao X."/>
            <person name="Chen Y.R."/>
            <person name="Chellapilla S."/>
            <person name="Goldsmith M.R."/>
            <person name="Grosse-Wilde E."/>
            <person name="Heckel D.G."/>
            <person name="Herndon N."/>
            <person name="Jiang H."/>
            <person name="Papanicolaou A."/>
            <person name="Qu J."/>
            <person name="Soulages J.L."/>
            <person name="Vogel H."/>
            <person name="Walters J."/>
            <person name="Waterhouse R.M."/>
            <person name="Ahn S.J."/>
            <person name="Almeida F.C."/>
            <person name="An C."/>
            <person name="Aqrawi P."/>
            <person name="Bretschneider A."/>
            <person name="Bryant W.B."/>
            <person name="Bucks S."/>
            <person name="Chao H."/>
            <person name="Chevignon G."/>
            <person name="Christen J.M."/>
            <person name="Clarke D.F."/>
            <person name="Dittmer N.T."/>
            <person name="Ferguson L.C.F."/>
            <person name="Garavelou S."/>
            <person name="Gordon K.H.J."/>
            <person name="Gunaratna R.T."/>
            <person name="Han Y."/>
            <person name="Hauser F."/>
            <person name="He Y."/>
            <person name="Heidel-Fischer H."/>
            <person name="Hirsh A."/>
            <person name="Hu Y."/>
            <person name="Jiang H."/>
            <person name="Kalra D."/>
            <person name="Klinner C."/>
            <person name="Konig C."/>
            <person name="Kovar C."/>
            <person name="Kroll A.R."/>
            <person name="Kuwar S.S."/>
            <person name="Lee S.L."/>
            <person name="Lehman R."/>
            <person name="Li K."/>
            <person name="Li Z."/>
            <person name="Liang H."/>
            <person name="Lovelace S."/>
            <person name="Lu Z."/>
            <person name="Mansfield J.H."/>
            <person name="McCulloch K.J."/>
            <person name="Mathew T."/>
            <person name="Morton B."/>
            <person name="Muzny D.M."/>
            <person name="Neunemann D."/>
            <person name="Ongeri F."/>
            <person name="Pauchet Y."/>
            <person name="Pu L.L."/>
            <person name="Pyrousis I."/>
            <person name="Rao X.J."/>
            <person name="Redding A."/>
            <person name="Roesel C."/>
            <person name="Sanchez-Gracia A."/>
            <person name="Schaack S."/>
            <person name="Shukla A."/>
            <person name="Tetreau G."/>
            <person name="Wang Y."/>
            <person name="Xiong G.H."/>
            <person name="Traut W."/>
            <person name="Walsh T.K."/>
            <person name="Worley K.C."/>
            <person name="Wu D."/>
            <person name="Wu W."/>
            <person name="Wu Y.Q."/>
            <person name="Zhang X."/>
            <person name="Zou Z."/>
            <person name="Zucker H."/>
            <person name="Briscoe A.D."/>
            <person name="Burmester T."/>
            <person name="Clem R.J."/>
            <person name="Feyereisen R."/>
            <person name="Grimmelikhuijzen C.J.P."/>
            <person name="Hamodrakas S.J."/>
            <person name="Hansson B.S."/>
            <person name="Huguet E."/>
            <person name="Jermiin L.S."/>
            <person name="Lan Q."/>
            <person name="Lehman H.K."/>
            <person name="Lorenzen M."/>
            <person name="Merzendorfer H."/>
            <person name="Michalopoulos I."/>
            <person name="Morton D.B."/>
            <person name="Muthukrishnan S."/>
            <person name="Oakeshott J.G."/>
            <person name="Palmer W."/>
            <person name="Park Y."/>
            <person name="Passarelli A.L."/>
            <person name="Rozas J."/>
            <person name="Schwartz L.M."/>
            <person name="Smith W."/>
            <person name="Southgate A."/>
            <person name="Vilcinskas A."/>
            <person name="Vogt R."/>
            <person name="Wang P."/>
            <person name="Werren J."/>
            <person name="Yu X.Q."/>
            <person name="Zhou J.J."/>
            <person name="Brown S.J."/>
            <person name="Scherer S.E."/>
            <person name="Richards S."/>
            <person name="Blissard G.W."/>
        </authorList>
    </citation>
    <scope>NUCLEOTIDE SEQUENCE</scope>
</reference>
<feature type="compositionally biased region" description="Basic residues" evidence="1">
    <location>
        <begin position="555"/>
        <end position="565"/>
    </location>
</feature>
<dbReference type="AlphaFoldDB" id="A0A921Z0Q1"/>
<evidence type="ECO:0000256" key="1">
    <source>
        <dbReference type="SAM" id="MobiDB-lite"/>
    </source>
</evidence>
<name>A0A921Z0Q1_MANSE</name>
<feature type="compositionally biased region" description="Basic residues" evidence="1">
    <location>
        <begin position="458"/>
        <end position="482"/>
    </location>
</feature>
<feature type="region of interest" description="Disordered" evidence="1">
    <location>
        <begin position="626"/>
        <end position="660"/>
    </location>
</feature>
<dbReference type="Proteomes" id="UP000791440">
    <property type="component" value="Unassembled WGS sequence"/>
</dbReference>
<feature type="region of interest" description="Disordered" evidence="1">
    <location>
        <begin position="150"/>
        <end position="173"/>
    </location>
</feature>
<protein>
    <submittedName>
        <fullName evidence="2">Uncharacterized protein</fullName>
    </submittedName>
</protein>
<feature type="region of interest" description="Disordered" evidence="1">
    <location>
        <begin position="383"/>
        <end position="404"/>
    </location>
</feature>
<reference evidence="2" key="2">
    <citation type="submission" date="2020-12" db="EMBL/GenBank/DDBJ databases">
        <authorList>
            <person name="Kanost M."/>
        </authorList>
    </citation>
    <scope>NUCLEOTIDE SEQUENCE</scope>
</reference>
<feature type="compositionally biased region" description="Polar residues" evidence="1">
    <location>
        <begin position="538"/>
        <end position="554"/>
    </location>
</feature>
<accession>A0A921Z0Q1</accession>
<feature type="compositionally biased region" description="Basic and acidic residues" evidence="1">
    <location>
        <begin position="627"/>
        <end position="653"/>
    </location>
</feature>
<sequence length="660" mass="74799">METCVRGFSFMPDTKIGILDLQYIEGGELERTWKSTRRQRLKEQEQKIWDEFIKERDVVHTVFEDDPYQFLEQLPEGCLRELMETELVKMKQEQAEEEADQIQQTAEAPQHEEHVQHTVTFADEPEKEEVADMFHIFDSEKDDEISGPEEEVLNDSMGSPCTVRENQTGTSSPVVQKTTIVDKEAKKSSENMANLIESSIYCAKVKDIRMKINEEMMAIMSWLERQDILMVEPEEVAKMMKRSGEFCGRFNRIYMYQLQRQMHDVKRNSNTTLPFAKHTQFQSQMVRIVSLHQNLLQAYQAFHRSVEQTWCLRECDAALHALLRATREVSVVCRAAPTPKDFAAAIDLYNDDALQLCEKLDQVVDDYSSRMADFVKNIESGSSTTKSKKFKSKGSFGSWSKSGTKSISDAEARLSMYSLDTIRSNFKPKSTSSKDNQSSGTSKMRGALSTVTDDSKKPPKKVSPRNQKKTSVRAGSARRRAARREPRTLVQAVPQCTSSHISCEASPRDTPRGSAEPSPRAHTNNTPRTARSKDTPRKSQTTTPRLRQSFQSPRTKPRGSPKPKPLKAVIADITFDPETATDSSINQMTPIWKNDDNIGKLGIGNDVGNEGFDGFGNVDNVGKIKVHVTDTPRHTPRTPRERESEKRKVERDGNGVSVKK</sequence>